<protein>
    <submittedName>
        <fullName evidence="1">Uncharacterized protein</fullName>
    </submittedName>
</protein>
<reference evidence="1 2" key="1">
    <citation type="submission" date="2016-11" db="EMBL/GenBank/DDBJ databases">
        <title>The macronuclear genome of Stentor coeruleus: a giant cell with tiny introns.</title>
        <authorList>
            <person name="Slabodnick M."/>
            <person name="Ruby J.G."/>
            <person name="Reiff S.B."/>
            <person name="Swart E.C."/>
            <person name="Gosai S."/>
            <person name="Prabakaran S."/>
            <person name="Witkowska E."/>
            <person name="Larue G.E."/>
            <person name="Fisher S."/>
            <person name="Freeman R.M."/>
            <person name="Gunawardena J."/>
            <person name="Chu W."/>
            <person name="Stover N.A."/>
            <person name="Gregory B.D."/>
            <person name="Nowacki M."/>
            <person name="Derisi J."/>
            <person name="Roy S.W."/>
            <person name="Marshall W.F."/>
            <person name="Sood P."/>
        </authorList>
    </citation>
    <scope>NUCLEOTIDE SEQUENCE [LARGE SCALE GENOMIC DNA]</scope>
    <source>
        <strain evidence="1">WM001</strain>
    </source>
</reference>
<organism evidence="1 2">
    <name type="scientific">Stentor coeruleus</name>
    <dbReference type="NCBI Taxonomy" id="5963"/>
    <lineage>
        <taxon>Eukaryota</taxon>
        <taxon>Sar</taxon>
        <taxon>Alveolata</taxon>
        <taxon>Ciliophora</taxon>
        <taxon>Postciliodesmatophora</taxon>
        <taxon>Heterotrichea</taxon>
        <taxon>Heterotrichida</taxon>
        <taxon>Stentoridae</taxon>
        <taxon>Stentor</taxon>
    </lineage>
</organism>
<keyword evidence="2" id="KW-1185">Reference proteome</keyword>
<comment type="caution">
    <text evidence="1">The sequence shown here is derived from an EMBL/GenBank/DDBJ whole genome shotgun (WGS) entry which is preliminary data.</text>
</comment>
<sequence>MAAIAFPIRLLSSSLRNSSSPLTSVLTRCFSSSEKSAPKPIPSDLCVDVISDFNKLPETEQKYLTLESYKLLLATISGLSFPTYQGVTVNKQALVNKLILIREKNYNTYVGFSFAHVFEIFFKPSDKSRENRYITTTYYNGVLSHFRGYDLGRALMQTLEYSVQNEFPDSNRVSFNITLNPYYYDLRSRLSPLVVPGPRPVPNSNPEELLKKTMETLGLKALDPKINPYVISLESVHPAGVNQQEYLDNAHKYSIYSQYHMQQTKFRHGLLLCNLSFYNLIENNTLGLPSGKLTNFKPVECEVNNYKPKFG</sequence>
<dbReference type="EMBL" id="MPUH01001679">
    <property type="protein sequence ID" value="OMJ66594.1"/>
    <property type="molecule type" value="Genomic_DNA"/>
</dbReference>
<evidence type="ECO:0000313" key="1">
    <source>
        <dbReference type="EMBL" id="OMJ66594.1"/>
    </source>
</evidence>
<accession>A0A1R2AQ00</accession>
<gene>
    <name evidence="1" type="ORF">SteCoe_36506</name>
</gene>
<evidence type="ECO:0000313" key="2">
    <source>
        <dbReference type="Proteomes" id="UP000187209"/>
    </source>
</evidence>
<dbReference type="AlphaFoldDB" id="A0A1R2AQ00"/>
<dbReference type="Proteomes" id="UP000187209">
    <property type="component" value="Unassembled WGS sequence"/>
</dbReference>
<proteinExistence type="predicted"/>
<name>A0A1R2AQ00_9CILI</name>